<dbReference type="Pfam" id="PF02729">
    <property type="entry name" value="OTCace_N"/>
    <property type="match status" value="1"/>
</dbReference>
<feature type="domain" description="Aspartate/ornithine carbamoyltransferase carbamoyl-P binding" evidence="8">
    <location>
        <begin position="18"/>
        <end position="157"/>
    </location>
</feature>
<keyword evidence="10" id="KW-1185">Reference proteome</keyword>
<dbReference type="InterPro" id="IPR006132">
    <property type="entry name" value="Asp/Orn_carbamoyltranf_P-bd"/>
</dbReference>
<feature type="domain" description="Aspartate/ornithine carbamoyltransferase Asp/Orn-binding" evidence="7">
    <location>
        <begin position="167"/>
        <end position="320"/>
    </location>
</feature>
<dbReference type="PANTHER" id="PTHR45753">
    <property type="entry name" value="ORNITHINE CARBAMOYLTRANSFERASE, MITOCHONDRIAL"/>
    <property type="match status" value="1"/>
</dbReference>
<dbReference type="Gene3D" id="3.40.50.1370">
    <property type="entry name" value="Aspartate/ornithine carbamoyltransferase"/>
    <property type="match status" value="2"/>
</dbReference>
<comment type="catalytic activity">
    <reaction evidence="4">
        <text>carbamoyl phosphate + L-ornithine = L-citrulline + phosphate + H(+)</text>
        <dbReference type="Rhea" id="RHEA:19513"/>
        <dbReference type="ChEBI" id="CHEBI:15378"/>
        <dbReference type="ChEBI" id="CHEBI:43474"/>
        <dbReference type="ChEBI" id="CHEBI:46911"/>
        <dbReference type="ChEBI" id="CHEBI:57743"/>
        <dbReference type="ChEBI" id="CHEBI:58228"/>
        <dbReference type="EC" id="2.1.3.3"/>
    </reaction>
</comment>
<dbReference type="PRINTS" id="PR00102">
    <property type="entry name" value="OTCASE"/>
</dbReference>
<dbReference type="InterPro" id="IPR006130">
    <property type="entry name" value="Asp/Orn_carbamoylTrfase"/>
</dbReference>
<dbReference type="GO" id="GO:0019240">
    <property type="term" value="P:citrulline biosynthetic process"/>
    <property type="evidence" value="ECO:0007669"/>
    <property type="project" value="TreeGrafter"/>
</dbReference>
<dbReference type="AlphaFoldDB" id="A0A1M4UP16"/>
<sequence length="348" mass="38898">MKLPSSSATDLNKKNMEHMVSMKDFSVEEMDRMMELMSYLKEARQDNAIPQLFKGKSVAMIFEAGSTRTRVSFEVAATLLGGHALFLSPKDIHLGGKESIDDTSRVLSRMCDIIMARTNSPETLDGLLKMSTVPVINGLDTRFHPTQMLADLFTIKEHITDGRALSDLTLAFMGDATDVCRSLMLTCAKYGMGFKQIGPKKYHMEQAWIDLAEAFCAESGGHIEITDDVDQIRDCDVVYGDSFYWVTQTDEKAERLAAFMPDYVITEELMAKAKPGAMLLHCLPANDQEEITRGALESEYSVAFDEAENRLTAQMAILVYFTHKHTHLPSADVVKKHEAKIGDFLKTL</sequence>
<dbReference type="InterPro" id="IPR006131">
    <property type="entry name" value="Asp_carbamoyltransf_Asp/Orn-bd"/>
</dbReference>
<dbReference type="PANTHER" id="PTHR45753:SF3">
    <property type="entry name" value="ORNITHINE TRANSCARBAMYLASE, MITOCHONDRIAL"/>
    <property type="match status" value="1"/>
</dbReference>
<evidence type="ECO:0000256" key="2">
    <source>
        <dbReference type="ARBA" id="ARBA00013007"/>
    </source>
</evidence>
<dbReference type="EC" id="2.1.3.3" evidence="2 5"/>
<dbReference type="GO" id="GO:0004585">
    <property type="term" value="F:ornithine carbamoyltransferase activity"/>
    <property type="evidence" value="ECO:0007669"/>
    <property type="project" value="UniProtKB-UniRule"/>
</dbReference>
<organism evidence="9 10">
    <name type="scientific">Vibrio gazogenes DSM 21264 = NBRC 103151</name>
    <dbReference type="NCBI Taxonomy" id="1123492"/>
    <lineage>
        <taxon>Bacteria</taxon>
        <taxon>Pseudomonadati</taxon>
        <taxon>Pseudomonadota</taxon>
        <taxon>Gammaproteobacteria</taxon>
        <taxon>Vibrionales</taxon>
        <taxon>Vibrionaceae</taxon>
        <taxon>Vibrio</taxon>
    </lineage>
</organism>
<dbReference type="Pfam" id="PF00185">
    <property type="entry name" value="OTCace"/>
    <property type="match status" value="1"/>
</dbReference>
<protein>
    <recommendedName>
        <fullName evidence="2 5">Ornithine carbamoyltransferase</fullName>
        <ecNumber evidence="2 5">2.1.3.3</ecNumber>
    </recommendedName>
</protein>
<keyword evidence="3 6" id="KW-0808">Transferase</keyword>
<evidence type="ECO:0000256" key="4">
    <source>
        <dbReference type="ARBA" id="ARBA00048772"/>
    </source>
</evidence>
<comment type="similarity">
    <text evidence="1">Belongs to the aspartate/ornithine carbamoyltransferase superfamily. OTCase family.</text>
</comment>
<name>A0A1M4UP16_VIBGA</name>
<evidence type="ECO:0000256" key="5">
    <source>
        <dbReference type="NCBIfam" id="TIGR00658"/>
    </source>
</evidence>
<evidence type="ECO:0000313" key="9">
    <source>
        <dbReference type="EMBL" id="SHE58330.1"/>
    </source>
</evidence>
<gene>
    <name evidence="9" type="ORF">SAMN02745781_00517</name>
</gene>
<dbReference type="FunFam" id="3.40.50.1370:FF:000008">
    <property type="entry name" value="Ornithine carbamoyltransferase"/>
    <property type="match status" value="1"/>
</dbReference>
<dbReference type="NCBIfam" id="NF001986">
    <property type="entry name" value="PRK00779.1"/>
    <property type="match status" value="1"/>
</dbReference>
<evidence type="ECO:0000256" key="1">
    <source>
        <dbReference type="ARBA" id="ARBA00007805"/>
    </source>
</evidence>
<dbReference type="PRINTS" id="PR00100">
    <property type="entry name" value="AOTCASE"/>
</dbReference>
<evidence type="ECO:0000259" key="7">
    <source>
        <dbReference type="Pfam" id="PF00185"/>
    </source>
</evidence>
<evidence type="ECO:0000256" key="3">
    <source>
        <dbReference type="ARBA" id="ARBA00022679"/>
    </source>
</evidence>
<evidence type="ECO:0000313" key="10">
    <source>
        <dbReference type="Proteomes" id="UP000184159"/>
    </source>
</evidence>
<dbReference type="GO" id="GO:0042450">
    <property type="term" value="P:L-arginine biosynthetic process via ornithine"/>
    <property type="evidence" value="ECO:0007669"/>
    <property type="project" value="UniProtKB-UniRule"/>
</dbReference>
<evidence type="ECO:0000259" key="8">
    <source>
        <dbReference type="Pfam" id="PF02729"/>
    </source>
</evidence>
<dbReference type="RefSeq" id="WP_072955225.1">
    <property type="nucleotide sequence ID" value="NZ_FQUH01000002.1"/>
</dbReference>
<dbReference type="InterPro" id="IPR036901">
    <property type="entry name" value="Asp/Orn_carbamoylTrfase_sf"/>
</dbReference>
<dbReference type="SUPFAM" id="SSF53671">
    <property type="entry name" value="Aspartate/ornithine carbamoyltransferase"/>
    <property type="match status" value="1"/>
</dbReference>
<reference evidence="10" key="1">
    <citation type="submission" date="2016-11" db="EMBL/GenBank/DDBJ databases">
        <authorList>
            <person name="Varghese N."/>
            <person name="Submissions S."/>
        </authorList>
    </citation>
    <scope>NUCLEOTIDE SEQUENCE [LARGE SCALE GENOMIC DNA]</scope>
    <source>
        <strain evidence="10">DSM 21264</strain>
    </source>
</reference>
<proteinExistence type="inferred from homology"/>
<accession>A0A1M4UP16</accession>
<dbReference type="InterPro" id="IPR002292">
    <property type="entry name" value="Orn/put_carbamltrans"/>
</dbReference>
<dbReference type="NCBIfam" id="TIGR00658">
    <property type="entry name" value="orni_carb_tr"/>
    <property type="match status" value="1"/>
</dbReference>
<dbReference type="Proteomes" id="UP000184159">
    <property type="component" value="Unassembled WGS sequence"/>
</dbReference>
<dbReference type="GO" id="GO:0016597">
    <property type="term" value="F:amino acid binding"/>
    <property type="evidence" value="ECO:0007669"/>
    <property type="project" value="InterPro"/>
</dbReference>
<dbReference type="EMBL" id="FQUH01000002">
    <property type="protein sequence ID" value="SHE58330.1"/>
    <property type="molecule type" value="Genomic_DNA"/>
</dbReference>
<evidence type="ECO:0000256" key="6">
    <source>
        <dbReference type="RuleBase" id="RU003634"/>
    </source>
</evidence>